<evidence type="ECO:0000313" key="4">
    <source>
        <dbReference type="Proteomes" id="UP000551758"/>
    </source>
</evidence>
<dbReference type="AlphaFoldDB" id="A0A7J7FPT8"/>
<evidence type="ECO:0000313" key="3">
    <source>
        <dbReference type="EMBL" id="KAF5929788.1"/>
    </source>
</evidence>
<feature type="chain" id="PRO_5029455016" description="Secreted protein" evidence="2">
    <location>
        <begin position="30"/>
        <end position="93"/>
    </location>
</feature>
<evidence type="ECO:0008006" key="5">
    <source>
        <dbReference type="Google" id="ProtNLM"/>
    </source>
</evidence>
<feature type="region of interest" description="Disordered" evidence="1">
    <location>
        <begin position="36"/>
        <end position="82"/>
    </location>
</feature>
<keyword evidence="2" id="KW-0732">Signal</keyword>
<evidence type="ECO:0000256" key="2">
    <source>
        <dbReference type="SAM" id="SignalP"/>
    </source>
</evidence>
<name>A0A7J7FPT8_DICBM</name>
<keyword evidence="4" id="KW-1185">Reference proteome</keyword>
<accession>A0A7J7FPT8</accession>
<evidence type="ECO:0000256" key="1">
    <source>
        <dbReference type="SAM" id="MobiDB-lite"/>
    </source>
</evidence>
<dbReference type="EMBL" id="JACDTQ010000017">
    <property type="protein sequence ID" value="KAF5929788.1"/>
    <property type="molecule type" value="Genomic_DNA"/>
</dbReference>
<feature type="compositionally biased region" description="Low complexity" evidence="1">
    <location>
        <begin position="68"/>
        <end position="82"/>
    </location>
</feature>
<dbReference type="Proteomes" id="UP000551758">
    <property type="component" value="Unassembled WGS sequence"/>
</dbReference>
<gene>
    <name evidence="3" type="ORF">HPG69_002513</name>
</gene>
<reference evidence="3 4" key="1">
    <citation type="journal article" date="2020" name="Mol. Biol. Evol.">
        <title>Interspecific Gene Flow and the Evolution of Specialization in Black and White Rhinoceros.</title>
        <authorList>
            <person name="Moodley Y."/>
            <person name="Westbury M.V."/>
            <person name="Russo I.M."/>
            <person name="Gopalakrishnan S."/>
            <person name="Rakotoarivelo A."/>
            <person name="Olsen R.A."/>
            <person name="Prost S."/>
            <person name="Tunstall T."/>
            <person name="Ryder O.A."/>
            <person name="Dalen L."/>
            <person name="Bruford M.W."/>
        </authorList>
    </citation>
    <scope>NUCLEOTIDE SEQUENCE [LARGE SCALE GENOMIC DNA]</scope>
    <source>
        <strain evidence="3">SBR-YM</strain>
        <tissue evidence="3">Skin</tissue>
    </source>
</reference>
<proteinExistence type="predicted"/>
<sequence length="93" mass="9814">MWPGRRGVRRTTFPRSLVGFALFFSCSQAAGPLKPATAREAACSPGPPGRAERGTWSPPRHSPREEGPPWQGGRPAAARGAGQKGCIVVLSCC</sequence>
<organism evidence="3 4">
    <name type="scientific">Diceros bicornis minor</name>
    <name type="common">South-central black rhinoceros</name>
    <dbReference type="NCBI Taxonomy" id="77932"/>
    <lineage>
        <taxon>Eukaryota</taxon>
        <taxon>Metazoa</taxon>
        <taxon>Chordata</taxon>
        <taxon>Craniata</taxon>
        <taxon>Vertebrata</taxon>
        <taxon>Euteleostomi</taxon>
        <taxon>Mammalia</taxon>
        <taxon>Eutheria</taxon>
        <taxon>Laurasiatheria</taxon>
        <taxon>Perissodactyla</taxon>
        <taxon>Rhinocerotidae</taxon>
        <taxon>Diceros</taxon>
    </lineage>
</organism>
<dbReference type="PROSITE" id="PS51257">
    <property type="entry name" value="PROKAR_LIPOPROTEIN"/>
    <property type="match status" value="1"/>
</dbReference>
<comment type="caution">
    <text evidence="3">The sequence shown here is derived from an EMBL/GenBank/DDBJ whole genome shotgun (WGS) entry which is preliminary data.</text>
</comment>
<feature type="signal peptide" evidence="2">
    <location>
        <begin position="1"/>
        <end position="29"/>
    </location>
</feature>
<protein>
    <recommendedName>
        <fullName evidence="5">Secreted protein</fullName>
    </recommendedName>
</protein>